<reference evidence="1 2" key="1">
    <citation type="submission" date="2022-01" db="EMBL/GenBank/DDBJ databases">
        <title>Alkalihalobacillus sp. EGI L200015, a novel bacterium isolated from a salt lake sediment.</title>
        <authorList>
            <person name="Gao L."/>
            <person name="Fang B.-Z."/>
            <person name="Li W.-J."/>
        </authorList>
    </citation>
    <scope>NUCLEOTIDE SEQUENCE [LARGE SCALE GENOMIC DNA]</scope>
    <source>
        <strain evidence="1 2">KCTC 12718</strain>
    </source>
</reference>
<evidence type="ECO:0000313" key="1">
    <source>
        <dbReference type="EMBL" id="MCF6137698.1"/>
    </source>
</evidence>
<name>A0ABS9GY69_9BACL</name>
<comment type="caution">
    <text evidence="1">The sequence shown here is derived from an EMBL/GenBank/DDBJ whole genome shotgun (WGS) entry which is preliminary data.</text>
</comment>
<evidence type="ECO:0000313" key="2">
    <source>
        <dbReference type="Proteomes" id="UP001649381"/>
    </source>
</evidence>
<dbReference type="EMBL" id="JAKIJS010000001">
    <property type="protein sequence ID" value="MCF6137698.1"/>
    <property type="molecule type" value="Genomic_DNA"/>
</dbReference>
<dbReference type="Proteomes" id="UP001649381">
    <property type="component" value="Unassembled WGS sequence"/>
</dbReference>
<accession>A0ABS9GY69</accession>
<keyword evidence="2" id="KW-1185">Reference proteome</keyword>
<organism evidence="1 2">
    <name type="scientific">Pseudalkalibacillus berkeleyi</name>
    <dbReference type="NCBI Taxonomy" id="1069813"/>
    <lineage>
        <taxon>Bacteria</taxon>
        <taxon>Bacillati</taxon>
        <taxon>Bacillota</taxon>
        <taxon>Bacilli</taxon>
        <taxon>Bacillales</taxon>
        <taxon>Fictibacillaceae</taxon>
        <taxon>Pseudalkalibacillus</taxon>
    </lineage>
</organism>
<sequence length="287" mass="33515">MHKKQNHGCRIVSSTKQAYVNQKFFRPSCNQALNVRFNYSFFDPYYKKEPTEIVLPQYLMATPDDAIINYFSVLREAAQFSGEKSGGCGTIGEATVPYPIAYNFHTKNYKKRIDFKTYYDSFQNIGHINLIKVRQTPSPPENTDQIRYFVELETIEGSDKGITYFGYYYGFILLKKENDRFMIFDFTLEGEDFLCAPYHGWNHDAEAIVGVKYGNWCKLVSKRYPMHQQGYLKQVCFDGTDGYRYLIVFIEITNGYDIEIAQYRINENGSWEPIFFDPLDCVNKIKG</sequence>
<gene>
    <name evidence="1" type="ORF">L2716_08145</name>
</gene>
<protein>
    <submittedName>
        <fullName evidence="1">Uncharacterized protein</fullName>
    </submittedName>
</protein>
<proteinExistence type="predicted"/>
<dbReference type="RefSeq" id="WP_236333498.1">
    <property type="nucleotide sequence ID" value="NZ_JAKIJS010000001.1"/>
</dbReference>